<evidence type="ECO:0000313" key="2">
    <source>
        <dbReference type="EMBL" id="CAF1435061.1"/>
    </source>
</evidence>
<dbReference type="EMBL" id="CAJOBB010001465">
    <property type="protein sequence ID" value="CAF3860961.1"/>
    <property type="molecule type" value="Genomic_DNA"/>
</dbReference>
<dbReference type="InterPro" id="IPR036291">
    <property type="entry name" value="NAD(P)-bd_dom_sf"/>
</dbReference>
<evidence type="ECO:0000313" key="3">
    <source>
        <dbReference type="EMBL" id="CAF3860961.1"/>
    </source>
</evidence>
<proteinExistence type="predicted"/>
<dbReference type="Pfam" id="PF09130">
    <property type="entry name" value="DUF1932"/>
    <property type="match status" value="1"/>
</dbReference>
<dbReference type="AlphaFoldDB" id="A0A819F312"/>
<evidence type="ECO:0000259" key="1">
    <source>
        <dbReference type="Pfam" id="PF09130"/>
    </source>
</evidence>
<accession>A0A819F312</accession>
<feature type="domain" description="Phosphogluconate dehydrogenase NAD-binding putative C-terminal" evidence="1">
    <location>
        <begin position="199"/>
        <end position="267"/>
    </location>
</feature>
<dbReference type="SUPFAM" id="SSF51735">
    <property type="entry name" value="NAD(P)-binding Rossmann-fold domains"/>
    <property type="match status" value="1"/>
</dbReference>
<sequence>MGEKIQRSLTVAIMSPGAMGHAIGRIILKRYNSGIRIITNLTGRSSRTRHLSESAGIIDVGSDTELVQQADIVLSIVTTWEAISVAKRISQTEQKNPNLLFVELNDLAPETVMSIAALFPTGRFVDGSILGGPPQDDGYSPSIYLSGEYAHELSFLKDSCNLDIRIIGTKIGDASGLKMCYAPMFKGFTAMAIDACITAKILGLTDVFLDEVKHSLPDMFEKICQWIPDVAPRASRWVGEMDEIIKTYGAAGVSTKMLEGAADIYKLIAESTTVGIDNNTDQTLDDIIQKLVDALKTLKGSN</sequence>
<reference evidence="3" key="1">
    <citation type="submission" date="2021-02" db="EMBL/GenBank/DDBJ databases">
        <authorList>
            <person name="Nowell W R."/>
        </authorList>
    </citation>
    <scope>NUCLEOTIDE SEQUENCE</scope>
</reference>
<dbReference type="InterPro" id="IPR013328">
    <property type="entry name" value="6PGD_dom2"/>
</dbReference>
<name>A0A819F312_9BILA</name>
<organism evidence="3 4">
    <name type="scientific">Adineta steineri</name>
    <dbReference type="NCBI Taxonomy" id="433720"/>
    <lineage>
        <taxon>Eukaryota</taxon>
        <taxon>Metazoa</taxon>
        <taxon>Spiralia</taxon>
        <taxon>Gnathifera</taxon>
        <taxon>Rotifera</taxon>
        <taxon>Eurotatoria</taxon>
        <taxon>Bdelloidea</taxon>
        <taxon>Adinetida</taxon>
        <taxon>Adinetidae</taxon>
        <taxon>Adineta</taxon>
    </lineage>
</organism>
<dbReference type="SUPFAM" id="SSF48179">
    <property type="entry name" value="6-phosphogluconate dehydrogenase C-terminal domain-like"/>
    <property type="match status" value="1"/>
</dbReference>
<comment type="caution">
    <text evidence="3">The sequence shown here is derived from an EMBL/GenBank/DDBJ whole genome shotgun (WGS) entry which is preliminary data.</text>
</comment>
<dbReference type="EMBL" id="CAJNOE010001578">
    <property type="protein sequence ID" value="CAF1435061.1"/>
    <property type="molecule type" value="Genomic_DNA"/>
</dbReference>
<dbReference type="Proteomes" id="UP000663868">
    <property type="component" value="Unassembled WGS sequence"/>
</dbReference>
<dbReference type="InterPro" id="IPR008927">
    <property type="entry name" value="6-PGluconate_DH-like_C_sf"/>
</dbReference>
<gene>
    <name evidence="2" type="ORF">IZO911_LOCUS41465</name>
    <name evidence="3" type="ORF">KXQ929_LOCUS20650</name>
</gene>
<dbReference type="Proteomes" id="UP000663860">
    <property type="component" value="Unassembled WGS sequence"/>
</dbReference>
<dbReference type="Gene3D" id="3.40.50.720">
    <property type="entry name" value="NAD(P)-binding Rossmann-like Domain"/>
    <property type="match status" value="1"/>
</dbReference>
<dbReference type="Gene3D" id="1.10.1040.10">
    <property type="entry name" value="N-(1-d-carboxylethyl)-l-norvaline Dehydrogenase, domain 2"/>
    <property type="match status" value="1"/>
</dbReference>
<dbReference type="InterPro" id="IPR015814">
    <property type="entry name" value="Pgluconate_DH_NAD-bd_C"/>
</dbReference>
<protein>
    <recommendedName>
        <fullName evidence="1">Phosphogluconate dehydrogenase NAD-binding putative C-terminal domain-containing protein</fullName>
    </recommendedName>
</protein>
<evidence type="ECO:0000313" key="4">
    <source>
        <dbReference type="Proteomes" id="UP000663868"/>
    </source>
</evidence>